<evidence type="ECO:0000313" key="4">
    <source>
        <dbReference type="EMBL" id="AET63762.1"/>
    </source>
</evidence>
<evidence type="ECO:0000313" key="5">
    <source>
        <dbReference type="Proteomes" id="UP000005877"/>
    </source>
</evidence>
<dbReference type="Proteomes" id="UP000005877">
    <property type="component" value="Chromosome"/>
</dbReference>
<dbReference type="GO" id="GO:0003954">
    <property type="term" value="F:NADH dehydrogenase activity"/>
    <property type="evidence" value="ECO:0007669"/>
    <property type="project" value="TreeGrafter"/>
</dbReference>
<dbReference type="InterPro" id="IPR016457">
    <property type="entry name" value="Formylmethanofuran_DH_bsu"/>
</dbReference>
<dbReference type="GO" id="GO:0016020">
    <property type="term" value="C:membrane"/>
    <property type="evidence" value="ECO:0007669"/>
    <property type="project" value="TreeGrafter"/>
</dbReference>
<dbReference type="KEGG" id="mhi:Mhar_0375"/>
<protein>
    <recommendedName>
        <fullName evidence="2">formylmethanofuran dehydrogenase subunit B</fullName>
        <ecNumber evidence="2">1.2.7.12</ecNumber>
    </recommendedName>
</protein>
<dbReference type="NCBIfam" id="TIGR03129">
    <property type="entry name" value="one_C_dehyd_B"/>
    <property type="match status" value="1"/>
</dbReference>
<dbReference type="GO" id="GO:0019386">
    <property type="term" value="P:methanogenesis, from carbon dioxide"/>
    <property type="evidence" value="ECO:0007669"/>
    <property type="project" value="UniProtKB-UniRule"/>
</dbReference>
<dbReference type="InterPro" id="IPR006656">
    <property type="entry name" value="Mopterin_OxRdtase"/>
</dbReference>
<proteinExistence type="inferred from homology"/>
<keyword evidence="1 2" id="KW-0560">Oxidoreductase</keyword>
<sequence length="430" mass="46221">MIVEDVLCPFCGCLCDDVKVEVEEGKIVGVKRACRLGSSKILGHERTAAPMVRGDGELVETTYEEAYDRAARILKEAKRPLLYGWCSTVCETAKLGILLAEEVGGVVDSTATVCHGPSIIGIEEKGMAGATLGQIKNRADLIVFWGANPAEAHPRHTGRYSSNARGMFTPEGRGGRKVIVVDVRETRTAKNADKFILIRPGTDYEVLSALRMIVKGKGEIVPETVAGVAKSDLEEAAAMMMAAKFGVVLIGLGLTHSRGRYKNVDNALSLVADLNGFTKFVVMAMRGHYNVAGFGQVCAWSTGFPMAVDLSRGAPYFNPGETAACDLLARKEADALMVVAADPASNFPRATVEAMAEIPVIQIDPFPNPTTLLADVVIPTAVCGIEAEGTAYRMDGLSLRMKKVVDSPYPTDEEAVREILDRVRRLGDDN</sequence>
<dbReference type="STRING" id="1110509.Mhar_0375"/>
<comment type="similarity">
    <text evidence="2">Belongs to the FwdB family.</text>
</comment>
<feature type="domain" description="Molybdopterin oxidoreductase" evidence="3">
    <location>
        <begin position="46"/>
        <end position="409"/>
    </location>
</feature>
<dbReference type="SUPFAM" id="SSF53706">
    <property type="entry name" value="Formate dehydrogenase/DMSO reductase, domains 1-3"/>
    <property type="match status" value="1"/>
</dbReference>
<keyword evidence="2" id="KW-0712">Selenocysteine</keyword>
<name>G7WM97_METH6</name>
<dbReference type="Gene3D" id="3.40.50.740">
    <property type="match status" value="2"/>
</dbReference>
<comment type="function">
    <text evidence="2">Catalyzes the reversible oxidation of CO(2) and methanofuran (MFR) to N-formylmethanofuran (CHO-MFR). This enzyme is oxygen-labile.</text>
</comment>
<gene>
    <name evidence="4" type="ordered locus">Mhar_0375</name>
</gene>
<dbReference type="InterPro" id="IPR050123">
    <property type="entry name" value="Prok_molybdopt-oxidoreductase"/>
</dbReference>
<evidence type="ECO:0000256" key="1">
    <source>
        <dbReference type="ARBA" id="ARBA00023002"/>
    </source>
</evidence>
<dbReference type="PANTHER" id="PTHR43105">
    <property type="entry name" value="RESPIRATORY NITRATE REDUCTASE"/>
    <property type="match status" value="1"/>
</dbReference>
<dbReference type="Gene3D" id="3.40.228.10">
    <property type="entry name" value="Dimethylsulfoxide Reductase, domain 2"/>
    <property type="match status" value="2"/>
</dbReference>
<comment type="pathway">
    <text evidence="2">One-carbon metabolism; methanogenesis from CO(2); 5,10-methenyl-5,6,7,8-tetrahydromethanopterin from CO(2): step 1/3.</text>
</comment>
<evidence type="ECO:0000259" key="3">
    <source>
        <dbReference type="Pfam" id="PF00384"/>
    </source>
</evidence>
<keyword evidence="5" id="KW-1185">Reference proteome</keyword>
<dbReference type="Pfam" id="PF00384">
    <property type="entry name" value="Molybdopterin"/>
    <property type="match status" value="1"/>
</dbReference>
<dbReference type="OrthoDB" id="23466at2157"/>
<evidence type="ECO:0000256" key="2">
    <source>
        <dbReference type="PIRNR" id="PIRNR005646"/>
    </source>
</evidence>
<dbReference type="HOGENOM" id="CLU_034348_0_0_2"/>
<dbReference type="GeneID" id="12509544"/>
<reference evidence="4 5" key="1">
    <citation type="journal article" date="2012" name="PLoS ONE">
        <title>The genome characteristics and predicted function of methyl-group oxidation pathway in the obligate aceticlastic methanogens, Methanosaeta spp.</title>
        <authorList>
            <person name="Zhu J."/>
            <person name="Zheng H."/>
            <person name="Ai G."/>
            <person name="Zhang G."/>
            <person name="Liu D."/>
            <person name="Liu X."/>
            <person name="Dong X."/>
        </authorList>
    </citation>
    <scope>NUCLEOTIDE SEQUENCE [LARGE SCALE GENOMIC DNA]</scope>
    <source>
        <strain evidence="4 5">6Ac</strain>
    </source>
</reference>
<dbReference type="PIRSF" id="PIRSF005646">
    <property type="entry name" value="FwdB"/>
    <property type="match status" value="1"/>
</dbReference>
<dbReference type="PATRIC" id="fig|1110509.7.peg.418"/>
<dbReference type="CDD" id="cd02761">
    <property type="entry name" value="MopB_FmdB-FwdB"/>
    <property type="match status" value="1"/>
</dbReference>
<accession>G7WM97</accession>
<dbReference type="EMBL" id="CP003117">
    <property type="protein sequence ID" value="AET63762.1"/>
    <property type="molecule type" value="Genomic_DNA"/>
</dbReference>
<dbReference type="EC" id="1.2.7.12" evidence="2"/>
<dbReference type="PANTHER" id="PTHR43105:SF14">
    <property type="entry name" value="FORMATE DEHYDROGENASE H"/>
    <property type="match status" value="1"/>
</dbReference>
<keyword evidence="2" id="KW-0484">Methanogenesis</keyword>
<dbReference type="GO" id="GO:0022904">
    <property type="term" value="P:respiratory electron transport chain"/>
    <property type="evidence" value="ECO:0007669"/>
    <property type="project" value="TreeGrafter"/>
</dbReference>
<dbReference type="AlphaFoldDB" id="G7WM97"/>
<organism evidence="4 5">
    <name type="scientific">Methanothrix harundinacea (strain 6Ac)</name>
    <name type="common">Methanosaeta harundinacea</name>
    <dbReference type="NCBI Taxonomy" id="1110509"/>
    <lineage>
        <taxon>Archaea</taxon>
        <taxon>Methanobacteriati</taxon>
        <taxon>Methanobacteriota</taxon>
        <taxon>Stenosarchaea group</taxon>
        <taxon>Methanomicrobia</taxon>
        <taxon>Methanotrichales</taxon>
        <taxon>Methanotrichaceae</taxon>
        <taxon>Methanothrix</taxon>
    </lineage>
</organism>
<comment type="catalytic activity">
    <reaction evidence="2">
        <text>N-formylmethanofuran + 2 oxidized [2Fe-2S]-[ferredoxin] + H2O = methanofuran + 2 reduced [2Fe-2S]-[ferredoxin] + CO2 + H(+)</text>
        <dbReference type="Rhea" id="RHEA:19841"/>
        <dbReference type="Rhea" id="RHEA-COMP:10000"/>
        <dbReference type="Rhea" id="RHEA-COMP:10001"/>
        <dbReference type="ChEBI" id="CHEBI:15377"/>
        <dbReference type="ChEBI" id="CHEBI:15378"/>
        <dbReference type="ChEBI" id="CHEBI:16526"/>
        <dbReference type="ChEBI" id="CHEBI:33737"/>
        <dbReference type="ChEBI" id="CHEBI:33738"/>
        <dbReference type="ChEBI" id="CHEBI:57727"/>
        <dbReference type="ChEBI" id="CHEBI:58151"/>
    </reaction>
</comment>
<dbReference type="RefSeq" id="WP_014585947.1">
    <property type="nucleotide sequence ID" value="NC_017527.1"/>
</dbReference>
<dbReference type="GO" id="GO:0018493">
    <property type="term" value="F:formylmethanofuran dehydrogenase activity"/>
    <property type="evidence" value="ECO:0007669"/>
    <property type="project" value="UniProtKB-UniRule"/>
</dbReference>